<feature type="domain" description="C2H2-type" evidence="11">
    <location>
        <begin position="1419"/>
        <end position="1446"/>
    </location>
</feature>
<keyword evidence="6" id="KW-0805">Transcription regulation</keyword>
<evidence type="ECO:0000259" key="11">
    <source>
        <dbReference type="PROSITE" id="PS50157"/>
    </source>
</evidence>
<feature type="region of interest" description="Disordered" evidence="10">
    <location>
        <begin position="305"/>
        <end position="641"/>
    </location>
</feature>
<feature type="domain" description="C2H2-type" evidence="11">
    <location>
        <begin position="2198"/>
        <end position="2225"/>
    </location>
</feature>
<feature type="compositionally biased region" description="Basic and acidic residues" evidence="10">
    <location>
        <begin position="328"/>
        <end position="345"/>
    </location>
</feature>
<evidence type="ECO:0000256" key="3">
    <source>
        <dbReference type="ARBA" id="ARBA00022737"/>
    </source>
</evidence>
<feature type="compositionally biased region" description="Polar residues" evidence="10">
    <location>
        <begin position="276"/>
        <end position="293"/>
    </location>
</feature>
<dbReference type="EMBL" id="OY660871">
    <property type="protein sequence ID" value="CAJ1061607.1"/>
    <property type="molecule type" value="Genomic_DNA"/>
</dbReference>
<gene>
    <name evidence="12" type="ORF">XNOV1_A022639</name>
</gene>
<feature type="compositionally biased region" description="Polar residues" evidence="10">
    <location>
        <begin position="543"/>
        <end position="560"/>
    </location>
</feature>
<dbReference type="InterPro" id="IPR050636">
    <property type="entry name" value="C2H2-ZF_domain-containing"/>
</dbReference>
<feature type="compositionally biased region" description="Basic and acidic residues" evidence="10">
    <location>
        <begin position="2152"/>
        <end position="2166"/>
    </location>
</feature>
<dbReference type="FunFam" id="3.30.160.60:FF:000446">
    <property type="entry name" value="Zinc finger protein"/>
    <property type="match status" value="1"/>
</dbReference>
<feature type="domain" description="C2H2-type" evidence="11">
    <location>
        <begin position="2702"/>
        <end position="2729"/>
    </location>
</feature>
<feature type="region of interest" description="Disordered" evidence="10">
    <location>
        <begin position="2538"/>
        <end position="2567"/>
    </location>
</feature>
<name>A0AAV1FMR8_XYRNO</name>
<feature type="domain" description="C2H2-type" evidence="11">
    <location>
        <begin position="2252"/>
        <end position="2279"/>
    </location>
</feature>
<feature type="compositionally biased region" description="Low complexity" evidence="10">
    <location>
        <begin position="731"/>
        <end position="740"/>
    </location>
</feature>
<feature type="domain" description="C2H2-type" evidence="11">
    <location>
        <begin position="2644"/>
        <end position="2671"/>
    </location>
</feature>
<feature type="domain" description="C2H2-type" evidence="11">
    <location>
        <begin position="1537"/>
        <end position="1564"/>
    </location>
</feature>
<feature type="domain" description="C2H2-type" evidence="11">
    <location>
        <begin position="1509"/>
        <end position="1536"/>
    </location>
</feature>
<feature type="compositionally biased region" description="Basic and acidic residues" evidence="10">
    <location>
        <begin position="603"/>
        <end position="617"/>
    </location>
</feature>
<dbReference type="FunFam" id="3.30.160.60:FF:000634">
    <property type="entry name" value="Zinc finger X-chromosomal protein"/>
    <property type="match status" value="1"/>
</dbReference>
<feature type="region of interest" description="Disordered" evidence="10">
    <location>
        <begin position="1063"/>
        <end position="1085"/>
    </location>
</feature>
<feature type="domain" description="C2H2-type" evidence="11">
    <location>
        <begin position="2355"/>
        <end position="2382"/>
    </location>
</feature>
<feature type="region of interest" description="Disordered" evidence="10">
    <location>
        <begin position="810"/>
        <end position="829"/>
    </location>
</feature>
<evidence type="ECO:0000313" key="12">
    <source>
        <dbReference type="EMBL" id="CAJ1061607.1"/>
    </source>
</evidence>
<dbReference type="InterPro" id="IPR013087">
    <property type="entry name" value="Znf_C2H2_type"/>
</dbReference>
<feature type="region of interest" description="Disordered" evidence="10">
    <location>
        <begin position="2152"/>
        <end position="2193"/>
    </location>
</feature>
<feature type="compositionally biased region" description="Basic residues" evidence="10">
    <location>
        <begin position="742"/>
        <end position="754"/>
    </location>
</feature>
<feature type="domain" description="C2H2-type" evidence="11">
    <location>
        <begin position="1229"/>
        <end position="1256"/>
    </location>
</feature>
<keyword evidence="13" id="KW-1185">Reference proteome</keyword>
<keyword evidence="5" id="KW-0862">Zinc</keyword>
<proteinExistence type="predicted"/>
<feature type="domain" description="C2H2-type" evidence="11">
    <location>
        <begin position="1597"/>
        <end position="1624"/>
    </location>
</feature>
<keyword evidence="8" id="KW-0539">Nucleus</keyword>
<feature type="region of interest" description="Disordered" evidence="10">
    <location>
        <begin position="1771"/>
        <end position="1799"/>
    </location>
</feature>
<evidence type="ECO:0000256" key="10">
    <source>
        <dbReference type="SAM" id="MobiDB-lite"/>
    </source>
</evidence>
<dbReference type="Pfam" id="PF13912">
    <property type="entry name" value="zf-C2H2_6"/>
    <property type="match status" value="4"/>
</dbReference>
<feature type="domain" description="C2H2-type" evidence="11">
    <location>
        <begin position="1625"/>
        <end position="1652"/>
    </location>
</feature>
<evidence type="ECO:0000256" key="9">
    <source>
        <dbReference type="PROSITE-ProRule" id="PRU00042"/>
    </source>
</evidence>
<dbReference type="PROSITE" id="PS50157">
    <property type="entry name" value="ZINC_FINGER_C2H2_2"/>
    <property type="match status" value="38"/>
</dbReference>
<dbReference type="PANTHER" id="PTHR47772:SF13">
    <property type="entry name" value="GASTRULA ZINC FINGER PROTEIN XLCGF49.1-LIKE-RELATED"/>
    <property type="match status" value="1"/>
</dbReference>
<dbReference type="SMART" id="SM00355">
    <property type="entry name" value="ZnF_C2H2"/>
    <property type="match status" value="46"/>
</dbReference>
<feature type="compositionally biased region" description="Basic and acidic residues" evidence="10">
    <location>
        <begin position="256"/>
        <end position="270"/>
    </location>
</feature>
<feature type="compositionally biased region" description="Polar residues" evidence="10">
    <location>
        <begin position="2546"/>
        <end position="2558"/>
    </location>
</feature>
<feature type="domain" description="C2H2-type" evidence="11">
    <location>
        <begin position="2226"/>
        <end position="2253"/>
    </location>
</feature>
<evidence type="ECO:0000256" key="1">
    <source>
        <dbReference type="ARBA" id="ARBA00004123"/>
    </source>
</evidence>
<dbReference type="SUPFAM" id="SSF57667">
    <property type="entry name" value="beta-beta-alpha zinc fingers"/>
    <property type="match status" value="20"/>
</dbReference>
<dbReference type="FunFam" id="3.30.160.60:FF:000100">
    <property type="entry name" value="Zinc finger 45-like"/>
    <property type="match status" value="2"/>
</dbReference>
<feature type="compositionally biased region" description="Polar residues" evidence="10">
    <location>
        <begin position="818"/>
        <end position="829"/>
    </location>
</feature>
<feature type="compositionally biased region" description="Polar residues" evidence="10">
    <location>
        <begin position="974"/>
        <end position="988"/>
    </location>
</feature>
<feature type="domain" description="C2H2-type" evidence="11">
    <location>
        <begin position="2576"/>
        <end position="2604"/>
    </location>
</feature>
<feature type="region of interest" description="Disordered" evidence="10">
    <location>
        <begin position="723"/>
        <end position="754"/>
    </location>
</feature>
<feature type="region of interest" description="Disordered" evidence="10">
    <location>
        <begin position="1976"/>
        <end position="2002"/>
    </location>
</feature>
<dbReference type="PROSITE" id="PS00028">
    <property type="entry name" value="ZINC_FINGER_C2H2_1"/>
    <property type="match status" value="35"/>
</dbReference>
<feature type="domain" description="C2H2-type" evidence="11">
    <location>
        <begin position="2605"/>
        <end position="2627"/>
    </location>
</feature>
<feature type="region of interest" description="Disordered" evidence="10">
    <location>
        <begin position="1198"/>
        <end position="1227"/>
    </location>
</feature>
<evidence type="ECO:0000256" key="4">
    <source>
        <dbReference type="ARBA" id="ARBA00022771"/>
    </source>
</evidence>
<feature type="compositionally biased region" description="Basic and acidic residues" evidence="10">
    <location>
        <begin position="382"/>
        <end position="393"/>
    </location>
</feature>
<feature type="domain" description="C2H2-type" evidence="11">
    <location>
        <begin position="2041"/>
        <end position="2068"/>
    </location>
</feature>
<evidence type="ECO:0000256" key="8">
    <source>
        <dbReference type="ARBA" id="ARBA00023242"/>
    </source>
</evidence>
<keyword evidence="2" id="KW-0479">Metal-binding</keyword>
<accession>A0AAV1FMR8</accession>
<feature type="region of interest" description="Disordered" evidence="10">
    <location>
        <begin position="1"/>
        <end position="36"/>
    </location>
</feature>
<dbReference type="Pfam" id="PF00096">
    <property type="entry name" value="zf-C2H2"/>
    <property type="match status" value="10"/>
</dbReference>
<feature type="compositionally biased region" description="Polar residues" evidence="10">
    <location>
        <begin position="618"/>
        <end position="628"/>
    </location>
</feature>
<keyword evidence="4 9" id="KW-0863">Zinc-finger</keyword>
<dbReference type="GO" id="GO:0008270">
    <property type="term" value="F:zinc ion binding"/>
    <property type="evidence" value="ECO:0007669"/>
    <property type="project" value="UniProtKB-KW"/>
</dbReference>
<evidence type="ECO:0000256" key="6">
    <source>
        <dbReference type="ARBA" id="ARBA00023015"/>
    </source>
</evidence>
<feature type="region of interest" description="Disordered" evidence="10">
    <location>
        <begin position="237"/>
        <end position="293"/>
    </location>
</feature>
<dbReference type="PANTHER" id="PTHR47772">
    <property type="entry name" value="ZINC FINGER PROTEIN 200"/>
    <property type="match status" value="1"/>
</dbReference>
<comment type="subcellular location">
    <subcellularLocation>
        <location evidence="1">Nucleus</location>
    </subcellularLocation>
</comment>
<dbReference type="FunFam" id="3.30.160.60:FF:000630">
    <property type="entry name" value="Zinc finger protein 180"/>
    <property type="match status" value="1"/>
</dbReference>
<feature type="domain" description="C2H2-type" evidence="11">
    <location>
        <begin position="1119"/>
        <end position="1146"/>
    </location>
</feature>
<evidence type="ECO:0000313" key="13">
    <source>
        <dbReference type="Proteomes" id="UP001178508"/>
    </source>
</evidence>
<feature type="domain" description="C2H2-type" evidence="11">
    <location>
        <begin position="1447"/>
        <end position="1473"/>
    </location>
</feature>
<feature type="domain" description="C2H2-type" evidence="11">
    <location>
        <begin position="1697"/>
        <end position="1724"/>
    </location>
</feature>
<feature type="region of interest" description="Disordered" evidence="10">
    <location>
        <begin position="974"/>
        <end position="1017"/>
    </location>
</feature>
<evidence type="ECO:0000256" key="2">
    <source>
        <dbReference type="ARBA" id="ARBA00022723"/>
    </source>
</evidence>
<feature type="domain" description="C2H2-type" evidence="11">
    <location>
        <begin position="1878"/>
        <end position="1905"/>
    </location>
</feature>
<protein>
    <submittedName>
        <fullName evidence="12">Zinc finger protein 1035</fullName>
    </submittedName>
</protein>
<evidence type="ECO:0000256" key="7">
    <source>
        <dbReference type="ARBA" id="ARBA00023163"/>
    </source>
</evidence>
<feature type="compositionally biased region" description="Low complexity" evidence="10">
    <location>
        <begin position="2167"/>
        <end position="2177"/>
    </location>
</feature>
<feature type="compositionally biased region" description="Basic and acidic residues" evidence="10">
    <location>
        <begin position="24"/>
        <end position="36"/>
    </location>
</feature>
<dbReference type="Proteomes" id="UP001178508">
    <property type="component" value="Chromosome 8"/>
</dbReference>
<feature type="domain" description="C2H2-type" evidence="11">
    <location>
        <begin position="2098"/>
        <end position="2126"/>
    </location>
</feature>
<feature type="domain" description="C2H2-type" evidence="11">
    <location>
        <begin position="2307"/>
        <end position="2334"/>
    </location>
</feature>
<feature type="compositionally biased region" description="Polar residues" evidence="10">
    <location>
        <begin position="509"/>
        <end position="530"/>
    </location>
</feature>
<organism evidence="12 13">
    <name type="scientific">Xyrichtys novacula</name>
    <name type="common">Pearly razorfish</name>
    <name type="synonym">Hemipteronotus novacula</name>
    <dbReference type="NCBI Taxonomy" id="13765"/>
    <lineage>
        <taxon>Eukaryota</taxon>
        <taxon>Metazoa</taxon>
        <taxon>Chordata</taxon>
        <taxon>Craniata</taxon>
        <taxon>Vertebrata</taxon>
        <taxon>Euteleostomi</taxon>
        <taxon>Actinopterygii</taxon>
        <taxon>Neopterygii</taxon>
        <taxon>Teleostei</taxon>
        <taxon>Neoteleostei</taxon>
        <taxon>Acanthomorphata</taxon>
        <taxon>Eupercaria</taxon>
        <taxon>Labriformes</taxon>
        <taxon>Labridae</taxon>
        <taxon>Xyrichtys</taxon>
    </lineage>
</organism>
<feature type="domain" description="C2H2-type" evidence="11">
    <location>
        <begin position="2674"/>
        <end position="2699"/>
    </location>
</feature>
<feature type="domain" description="C2H2-type" evidence="11">
    <location>
        <begin position="1801"/>
        <end position="1829"/>
    </location>
</feature>
<feature type="domain" description="C2H2-type" evidence="11">
    <location>
        <begin position="2514"/>
        <end position="2541"/>
    </location>
</feature>
<feature type="domain" description="C2H2-type" evidence="11">
    <location>
        <begin position="2126"/>
        <end position="2154"/>
    </location>
</feature>
<feature type="domain" description="C2H2-type" evidence="11">
    <location>
        <begin position="2414"/>
        <end position="2441"/>
    </location>
</feature>
<feature type="domain" description="C2H2-type" evidence="11">
    <location>
        <begin position="2485"/>
        <end position="2512"/>
    </location>
</feature>
<sequence length="2729" mass="308905">MAHGWDSYFHNPPDLTSDPSTFRRTSESETSTSEHLESLIGHHDFSSTVASHEATATNSNFNTNYYSNPSVGNSSSDCVYERFYKETQWQVDGQMEKKYLPNSEISDFATDALSAAVSFPSSFGTDIQGINQDCGALAASFFENYSDVSSCSDADVSETRPSCKFAASSLVPKPKIGVAAKHSSSEWTLPQPGNMNLLSESQCPDMSESTVSLQSPSNVKIGEHFVQSAHDKISNLNKTPECEMEDHPFTTSDIVRTTDRKNVEDGKNDADGPVQKQINETGTKQGESSNIQISVPEKLYQENEGFDKSNSMSGQAEGMMEDQLDESEMLKVGEKSDSLENKIFDDQSSSTPSSTNAQDENMENNCQETESDTNTFQSSDPPDSKVSDSKKGTGEVGECSSPSSNSHEHCSQIPEPQSCKSMAGDDDCKSFPVVKCDHSSHTSDKDETSIDSQSGISPQPCSPSTGVNSSQDNGQTSEADTTNTAPSVDPNQTGPGILCESPSIDTCDKSMSSVTDDMEASIQSNNSWTEMQPCLEEERTSATKDTYSTSCPTQHRSLCQTPEALEPESCSGNVAENSRESFQELDAPMENSSEPEMLYGEPLSREESSCDTDETKLDISQNGDSSQARPDDNTMDYSEGQEHHLISSTQIMKLLQPVVLMKTKESINGKMNSFHCANCPHTTPNVDHVIEHQHLCHLEHNFQFCEACNLYLMSDEEIKKHMNGKTNRTVKSSQPSSDSGSQKKKKKQSKHKCTKCSLRFSKRYQFIAHMRIHTGKTPFHCDACGFYFSQSGSLRRHKITEGRCKKPVETSKSDITEAKSSPQKTSVQSESSAGLPECFVKLVDILKTNQCNLYGKTFLTPKKAKEQLYDKPKRKTVAVSRLNSEKSQVGKETSIQFKCPLCPRVFMYSYNRAKHLRFCVKQTVFGGKGKVNGKFQCPLCYATFTLSSNRYRHLNSFCLKLFISKLGRMSSMSRQNFEQVKTQESVQIGRSKEEKKMQTKESEPKKQTPPPPTVRAQPRYKCNLCPAVFFDASGKYRHMKKHELYKHTGKVIRYRNSVFSIMSKPASLSPPKTEDSNNNLESTEAETNPSLSCRFCGKCFSTTQSLTKHQSYHKGDRPYSCLQCGKKFKRHAHLIGHKVTHQRRIQCTVCRKILPSIGELIQHRSSHLKRGMLKCPDCDMEFEYPAYLLKHLNTHKKAEEKSPQLKKKQSINTQQSSEPVKEDSGPKQQQCSLCRKVFADAGMLRKHCLTHISGSSNQCPFCKNHFGNRRYLLRHLVMHTGDKPLSCSYCGKQFYRDVYLNLHLKKCLVATYRCQETAKPDTKTRWTLKCSYCPRLFRDKARQLAHHSGHIANALVVCSKCKTYFGAKRLTLHQRVCDGTSGHSAGSSLIASPSKSTSQLSENIQGSSVQFTETKKPLYKCSYCTQSYRFRSLLLRHLVSHTGVQPYACSHCGKRFVSQIKCSQHESVCDDAHKKVECPDKSGAATQLSNMPSVEETAQKSQSGVESEFKCKFCTKTFMKPRNLRRHILTHNEVKPYRCRACDNCFSRYDHLKVHQVRCREKKQRLQVCIPKISLNDVGKGWQSKLGNDSAEKQAIFECTVCSRSFPTQMKLARHNTLYHFEKPFKCHKCGSAFSHAKTLKSHRKMRKCRKVLKAAASTSLPSGSNSSTRDSVKPQLELQNRVLQTIRPHFNKRNRHLCSYCPRDFKSIGQLIVHTRLHTGEKPHACEYCGMRFIRRDYVKRHYPKCSKKQTKVLCDGCGGFFPRAKLENHKKGCTSRPSSSEATASQTQQPTSKSPPKGFSCAYCSSRFLLFSQLQEHFLTAHKVETMVPPVSTAPLQYHLSNIPKIKENSEDERGGSAHVICKLGTALDMEVPDHYTCEECGLSFYHKNGLASHQRVHKTEHPYNCNRCKRGFWNKNLYRSHYRKCRMPRVSDSSTVLQLEAPLKVEPDFVMDESAVVLGGGTKSADIGLLQTNPSYQENSMDDPQVDSEVNRQQSTPSKEKKTVLYQCSECDQSFSDGLMLISHLEDHGRQEQEKKRNVCPYCGKVYSNQGNLNKHKKIHHADCQNYPCPDCTMTFDSQSELEIHRKSHEPSRPYSCKLCNQGFWTRPSLCSHYGEAHPDDVYHCRFCSKAYALKKSLSRHYKARHQNELKDNERQMQDKSSNEKQSSSQLSSAESDRDENHSSGDSDSDSAPYFPCHVCGKTFPTSESLEDHQRCHLGEKPHECEECGKCFYQASQLQQHLRMHKSEFQCQLCGRGFVSLFALRKHKHSHGKSRPYRCSKCYLSFTGLAQLAEHTLTHREESFPCDICDRVFPSKSSRVEHRKSHSRSGELQPPLISREENEQTVPFELKYRCGVCNERFRDPEELSEHGCIAAKERQYPCADCNKHFLHASHLKKHRIIHEISWSHSEYPCNYCNSSFSSSQEFLTHAKSHINSEGQSDDNTQEKDGDPSQGFLCPVCHQCFASAAELIFHFPVHPDGAFECKICKISFPSERKLKDHEHCHQTSSTEFQCTQCGQNFWGSDAFFQHKCSHQRHREKQTEGSEPSAKTPSLTKNPAGGDDEEVDVTGEDVYDCRRCSMQFSSKSSLLEHQNKQHKQEKPFKCELCGKRFALRRYLKEHERRHRLKFTVQNSNQLEENNLSCTQCHIMFNTTEELSLHMRMHAEKEGGEYRCDMCYKSFSQGSLLKQHQESHVGQIVYECTECDKAFAFPHLLEEHQQTHVGSSQ</sequence>
<feature type="domain" description="C2H2-type" evidence="11">
    <location>
        <begin position="751"/>
        <end position="778"/>
    </location>
</feature>
<feature type="domain" description="C2H2-type" evidence="11">
    <location>
        <begin position="1257"/>
        <end position="1284"/>
    </location>
</feature>
<feature type="compositionally biased region" description="Basic and acidic residues" evidence="10">
    <location>
        <begin position="435"/>
        <end position="448"/>
    </location>
</feature>
<feature type="domain" description="C2H2-type" evidence="11">
    <location>
        <begin position="2280"/>
        <end position="2307"/>
    </location>
</feature>
<evidence type="ECO:0000256" key="5">
    <source>
        <dbReference type="ARBA" id="ARBA00022833"/>
    </source>
</evidence>
<keyword evidence="3" id="KW-0677">Repeat</keyword>
<feature type="compositionally biased region" description="Polar residues" evidence="10">
    <location>
        <begin position="346"/>
        <end position="377"/>
    </location>
</feature>
<reference evidence="12" key="1">
    <citation type="submission" date="2023-08" db="EMBL/GenBank/DDBJ databases">
        <authorList>
            <person name="Alioto T."/>
            <person name="Alioto T."/>
            <person name="Gomez Garrido J."/>
        </authorList>
    </citation>
    <scope>NUCLEOTIDE SEQUENCE</scope>
</reference>
<feature type="domain" description="C2H2-type" evidence="11">
    <location>
        <begin position="2070"/>
        <end position="2097"/>
    </location>
</feature>
<feature type="domain" description="C2H2-type" evidence="11">
    <location>
        <begin position="2458"/>
        <end position="2480"/>
    </location>
</feature>
<feature type="compositionally biased region" description="Basic and acidic residues" evidence="10">
    <location>
        <begin position="990"/>
        <end position="1006"/>
    </location>
</feature>
<feature type="compositionally biased region" description="Polar residues" evidence="10">
    <location>
        <begin position="1076"/>
        <end position="1085"/>
    </location>
</feature>
<feature type="domain" description="C2H2-type" evidence="11">
    <location>
        <begin position="1020"/>
        <end position="1047"/>
    </location>
</feature>
<dbReference type="Gene3D" id="3.30.160.60">
    <property type="entry name" value="Classic Zinc Finger"/>
    <property type="match status" value="28"/>
</dbReference>
<feature type="domain" description="C2H2-type" evidence="11">
    <location>
        <begin position="2009"/>
        <end position="2036"/>
    </location>
</feature>
<feature type="compositionally biased region" description="Basic and acidic residues" evidence="10">
    <location>
        <begin position="2178"/>
        <end position="2188"/>
    </location>
</feature>
<feature type="compositionally biased region" description="Low complexity" evidence="10">
    <location>
        <begin position="1779"/>
        <end position="1799"/>
    </location>
</feature>
<keyword evidence="7" id="KW-0804">Transcription</keyword>
<dbReference type="InterPro" id="IPR036236">
    <property type="entry name" value="Znf_C2H2_sf"/>
</dbReference>
<feature type="domain" description="C2H2-type" evidence="11">
    <location>
        <begin position="779"/>
        <end position="807"/>
    </location>
</feature>
<feature type="domain" description="C2H2-type" evidence="11">
    <location>
        <begin position="2383"/>
        <end position="2405"/>
    </location>
</feature>
<feature type="domain" description="C2H2-type" evidence="11">
    <location>
        <begin position="1173"/>
        <end position="1200"/>
    </location>
</feature>
<dbReference type="GO" id="GO:0005634">
    <property type="term" value="C:nucleus"/>
    <property type="evidence" value="ECO:0007669"/>
    <property type="project" value="UniProtKB-SubCell"/>
</dbReference>
<feature type="domain" description="C2H2-type" evidence="11">
    <location>
        <begin position="1091"/>
        <end position="1118"/>
    </location>
</feature>
<feature type="compositionally biased region" description="Polar residues" evidence="10">
    <location>
        <begin position="450"/>
        <end position="494"/>
    </location>
</feature>